<keyword evidence="3" id="KW-0862">Zinc</keyword>
<dbReference type="Pfam" id="PF04570">
    <property type="entry name" value="zf-FLZ"/>
    <property type="match status" value="1"/>
</dbReference>
<comment type="caution">
    <text evidence="6">The sequence shown here is derived from an EMBL/GenBank/DDBJ whole genome shotgun (WGS) entry which is preliminary data.</text>
</comment>
<dbReference type="PANTHER" id="PTHR46868">
    <property type="entry name" value="FCS-LIKE ZINC FINGER 11"/>
    <property type="match status" value="1"/>
</dbReference>
<evidence type="ECO:0000256" key="3">
    <source>
        <dbReference type="ARBA" id="ARBA00022771"/>
    </source>
</evidence>
<evidence type="ECO:0000313" key="6">
    <source>
        <dbReference type="EMBL" id="OAY36780.1"/>
    </source>
</evidence>
<gene>
    <name evidence="6" type="ORF">MANES_11G047700v8</name>
</gene>
<dbReference type="InterPro" id="IPR044585">
    <property type="entry name" value="FLZ10/11"/>
</dbReference>
<dbReference type="OrthoDB" id="1153198at2759"/>
<comment type="similarity">
    <text evidence="1">Belongs to the FLZ family.</text>
</comment>
<evidence type="ECO:0000256" key="1">
    <source>
        <dbReference type="ARBA" id="ARBA00009374"/>
    </source>
</evidence>
<evidence type="ECO:0000313" key="7">
    <source>
        <dbReference type="Proteomes" id="UP000091857"/>
    </source>
</evidence>
<dbReference type="PROSITE" id="PS51795">
    <property type="entry name" value="ZF_FLZ"/>
    <property type="match status" value="1"/>
</dbReference>
<keyword evidence="7" id="KW-1185">Reference proteome</keyword>
<evidence type="ECO:0000259" key="5">
    <source>
        <dbReference type="PROSITE" id="PS51795"/>
    </source>
</evidence>
<dbReference type="InterPro" id="IPR007650">
    <property type="entry name" value="Zf-FLZ_dom"/>
</dbReference>
<dbReference type="OMA" id="INHESWI"/>
<reference evidence="7" key="1">
    <citation type="journal article" date="2016" name="Nat. Biotechnol.">
        <title>Sequencing wild and cultivated cassava and related species reveals extensive interspecific hybridization and genetic diversity.</title>
        <authorList>
            <person name="Bredeson J.V."/>
            <person name="Lyons J.B."/>
            <person name="Prochnik S.E."/>
            <person name="Wu G.A."/>
            <person name="Ha C.M."/>
            <person name="Edsinger-Gonzales E."/>
            <person name="Grimwood J."/>
            <person name="Schmutz J."/>
            <person name="Rabbi I.Y."/>
            <person name="Egesi C."/>
            <person name="Nauluvula P."/>
            <person name="Lebot V."/>
            <person name="Ndunguru J."/>
            <person name="Mkamilo G."/>
            <person name="Bart R.S."/>
            <person name="Setter T.L."/>
            <person name="Gleadow R.M."/>
            <person name="Kulakow P."/>
            <person name="Ferguson M.E."/>
            <person name="Rounsley S."/>
            <person name="Rokhsar D.S."/>
        </authorList>
    </citation>
    <scope>NUCLEOTIDE SEQUENCE [LARGE SCALE GENOMIC DNA]</scope>
    <source>
        <strain evidence="7">cv. AM560-2</strain>
    </source>
</reference>
<organism evidence="6 7">
    <name type="scientific">Manihot esculenta</name>
    <name type="common">Cassava</name>
    <name type="synonym">Jatropha manihot</name>
    <dbReference type="NCBI Taxonomy" id="3983"/>
    <lineage>
        <taxon>Eukaryota</taxon>
        <taxon>Viridiplantae</taxon>
        <taxon>Streptophyta</taxon>
        <taxon>Embryophyta</taxon>
        <taxon>Tracheophyta</taxon>
        <taxon>Spermatophyta</taxon>
        <taxon>Magnoliopsida</taxon>
        <taxon>eudicotyledons</taxon>
        <taxon>Gunneridae</taxon>
        <taxon>Pentapetalae</taxon>
        <taxon>rosids</taxon>
        <taxon>fabids</taxon>
        <taxon>Malpighiales</taxon>
        <taxon>Euphorbiaceae</taxon>
        <taxon>Crotonoideae</taxon>
        <taxon>Manihoteae</taxon>
        <taxon>Manihot</taxon>
    </lineage>
</organism>
<keyword evidence="2" id="KW-0479">Metal-binding</keyword>
<accession>A0A2C9UYI4</accession>
<dbReference type="GO" id="GO:0008270">
    <property type="term" value="F:zinc ion binding"/>
    <property type="evidence" value="ECO:0007669"/>
    <property type="project" value="UniProtKB-KW"/>
</dbReference>
<evidence type="ECO:0000256" key="2">
    <source>
        <dbReference type="ARBA" id="ARBA00022723"/>
    </source>
</evidence>
<keyword evidence="3" id="KW-0863">Zinc-finger</keyword>
<feature type="domain" description="FLZ-type" evidence="5">
    <location>
        <begin position="309"/>
        <end position="353"/>
    </location>
</feature>
<dbReference type="STRING" id="3983.A0A2C9UYI4"/>
<name>A0A2C9UYI4_MANES</name>
<dbReference type="EMBL" id="CM004397">
    <property type="protein sequence ID" value="OAY36780.1"/>
    <property type="molecule type" value="Genomic_DNA"/>
</dbReference>
<proteinExistence type="inferred from homology"/>
<dbReference type="Gramene" id="Manes.11G047700.2.v8.1">
    <property type="protein sequence ID" value="Manes.11G047700.2.v8.1.CDS"/>
    <property type="gene ID" value="Manes.11G047700.v8.1"/>
</dbReference>
<dbReference type="Gramene" id="Manes.11G047700.1.v8.1">
    <property type="protein sequence ID" value="Manes.11G047700.1.v8.1.CDS"/>
    <property type="gene ID" value="Manes.11G047700.v8.1"/>
</dbReference>
<evidence type="ECO:0000256" key="4">
    <source>
        <dbReference type="PROSITE-ProRule" id="PRU01131"/>
    </source>
</evidence>
<dbReference type="Proteomes" id="UP000091857">
    <property type="component" value="Chromosome 11"/>
</dbReference>
<dbReference type="AlphaFoldDB" id="A0A2C9UYI4"/>
<feature type="zinc finger region" description="FLZ-type" evidence="4">
    <location>
        <begin position="309"/>
        <end position="353"/>
    </location>
</feature>
<dbReference type="PANTHER" id="PTHR46868:SF4">
    <property type="entry name" value="FLZ-TYPE DOMAIN-CONTAINING PROTEIN"/>
    <property type="match status" value="1"/>
</dbReference>
<sequence>MSKLMADSASETHCQSDTSGVRHISSSIFNFPGFFVGFGSRGSSDYESIRSPTSALDFSLFSNLSNPFSLKSPRSPTLNGHQKKWDCCKVGLSIINLLVDETKPTGELLSSPKRKNIIFGSQVKTGYSVRSKSLPRDYMLLLPSQVETRNPKLGKSNSDAVFGNDRVQLEPIPFEISSPINLSPKSPLNSKKFCSGNRTTTVMSLPLFSGGDTQTDNSFETKSSSLPVPIGSSHGYIGSISAQEIELSEDYTCIISYGPNPKTTHIFGDCILECHTNELSNFDKTQNLGPELPQEADCLEGPTPYPSDEFLSFCYSCKKVLDKGDDIYIYRGEKAFCSSDCRSEEMFSEDETKKTCDDSPKSSPASSYHEDLFLTSAPIAI</sequence>
<protein>
    <recommendedName>
        <fullName evidence="5">FLZ-type domain-containing protein</fullName>
    </recommendedName>
</protein>